<sequence length="339" mass="38205">MIGEYPPKIGGISTHINQLKKELKNFDQNIFVLTYSNSLEEGVYSTKLPNKFRGIFFIIFGFFKGIYIIRKNKIDLIHSHFATTSGFLGFLLSIVTRKKRVITVHGSDINVHLKKNILGVLVKFVLFHYPFVIAVSPDLADKIKNLVNGEIISIPNGVDHTRFIPSKSKKRGIGFIGALVNEKNPQEFIYLIHKLRQIGIFEPAYIIGDGYLRIELEQISKGLNINFLGEIIDTENYLNKFLCVVSTSRTEGFGLSILESMACGIPVVSYVSPGSDYLLGNLGLTAQDSNELVVLVKKLIIDLQFRGEISKKVLEKSNLYSWKKCALDTLKVYKKILLE</sequence>
<dbReference type="InterPro" id="IPR028098">
    <property type="entry name" value="Glyco_trans_4-like_N"/>
</dbReference>
<reference evidence="4 5" key="1">
    <citation type="journal article" date="2016" name="ISME J.">
        <title>Chasing the elusive Euryarchaeota class WSA2: genomes reveal a uniquely fastidious methyl-reducing methanogen.</title>
        <authorList>
            <person name="Nobu M.K."/>
            <person name="Narihiro T."/>
            <person name="Kuroda K."/>
            <person name="Mei R."/>
            <person name="Liu W.T."/>
        </authorList>
    </citation>
    <scope>NUCLEOTIDE SEQUENCE [LARGE SCALE GENOMIC DNA]</scope>
    <source>
        <strain evidence="3">ADurb1013_Bin02101</strain>
        <strain evidence="4">ADurb1213_Bin02801</strain>
    </source>
</reference>
<evidence type="ECO:0000256" key="1">
    <source>
        <dbReference type="SAM" id="Phobius"/>
    </source>
</evidence>
<feature type="domain" description="Glycosyltransferase subfamily 4-like N-terminal" evidence="2">
    <location>
        <begin position="9"/>
        <end position="162"/>
    </location>
</feature>
<keyword evidence="4" id="KW-0808">Transferase</keyword>
<feature type="transmembrane region" description="Helical" evidence="1">
    <location>
        <begin position="76"/>
        <end position="95"/>
    </location>
</feature>
<keyword evidence="1" id="KW-1133">Transmembrane helix</keyword>
<keyword evidence="1" id="KW-0472">Membrane</keyword>
<evidence type="ECO:0000313" key="3">
    <source>
        <dbReference type="EMBL" id="KYC55294.1"/>
    </source>
</evidence>
<dbReference type="Proteomes" id="UP000092420">
    <property type="component" value="Unassembled WGS sequence"/>
</dbReference>
<dbReference type="Gene3D" id="3.40.50.2000">
    <property type="entry name" value="Glycogen Phosphorylase B"/>
    <property type="match status" value="2"/>
</dbReference>
<dbReference type="PANTHER" id="PTHR45947">
    <property type="entry name" value="SULFOQUINOVOSYL TRANSFERASE SQD2"/>
    <property type="match status" value="1"/>
</dbReference>
<organism evidence="4">
    <name type="scientific">Candidatus Methanofastidiosum methylothiophilum</name>
    <dbReference type="NCBI Taxonomy" id="1705564"/>
    <lineage>
        <taxon>Archaea</taxon>
        <taxon>Methanobacteriati</taxon>
        <taxon>Methanobacteriota</taxon>
        <taxon>Stenosarchaea group</taxon>
        <taxon>Candidatus Methanofastidiosia</taxon>
        <taxon>Candidatus Methanofastidiosales</taxon>
        <taxon>Candidatus Methanofastidiosaceae</taxon>
        <taxon>Candidatus Methanofastidiosum</taxon>
    </lineage>
</organism>
<evidence type="ECO:0000313" key="4">
    <source>
        <dbReference type="EMBL" id="KYC57900.1"/>
    </source>
</evidence>
<dbReference type="CDD" id="cd03801">
    <property type="entry name" value="GT4_PimA-like"/>
    <property type="match status" value="1"/>
</dbReference>
<feature type="transmembrane region" description="Helical" evidence="1">
    <location>
        <begin position="52"/>
        <end position="70"/>
    </location>
</feature>
<proteinExistence type="predicted"/>
<dbReference type="SUPFAM" id="SSF53756">
    <property type="entry name" value="UDP-Glycosyltransferase/glycogen phosphorylase"/>
    <property type="match status" value="1"/>
</dbReference>
<keyword evidence="4" id="KW-0328">Glycosyltransferase</keyword>
<dbReference type="Pfam" id="PF13692">
    <property type="entry name" value="Glyco_trans_1_4"/>
    <property type="match status" value="1"/>
</dbReference>
<accession>A0A150JEF4</accession>
<feature type="transmembrane region" description="Helical" evidence="1">
    <location>
        <begin position="116"/>
        <end position="135"/>
    </location>
</feature>
<dbReference type="EC" id="2.4.1.250" evidence="4"/>
<comment type="caution">
    <text evidence="4">The sequence shown here is derived from an EMBL/GenBank/DDBJ whole genome shotgun (WGS) entry which is preliminary data.</text>
</comment>
<name>A0A150JJT7_9EURY</name>
<evidence type="ECO:0000313" key="5">
    <source>
        <dbReference type="Proteomes" id="UP000092420"/>
    </source>
</evidence>
<gene>
    <name evidence="4" type="primary">mshA</name>
    <name evidence="3" type="ORF">AN188_00280</name>
    <name evidence="4" type="ORF">APG09_00787</name>
</gene>
<dbReference type="InterPro" id="IPR050194">
    <property type="entry name" value="Glycosyltransferase_grp1"/>
</dbReference>
<accession>A0A150JKY5</accession>
<keyword evidence="1" id="KW-0812">Transmembrane</keyword>
<protein>
    <submittedName>
        <fullName evidence="4">D-inositol-3-phosphate glycosyltransferase</fullName>
        <ecNumber evidence="4">2.4.1.250</ecNumber>
    </submittedName>
</protein>
<dbReference type="Pfam" id="PF13439">
    <property type="entry name" value="Glyco_transf_4"/>
    <property type="match status" value="1"/>
</dbReference>
<dbReference type="EMBL" id="LNJB01000002">
    <property type="protein sequence ID" value="KYC55294.1"/>
    <property type="molecule type" value="Genomic_DNA"/>
</dbReference>
<evidence type="ECO:0000259" key="2">
    <source>
        <dbReference type="Pfam" id="PF13439"/>
    </source>
</evidence>
<accession>A0A150JJT7</accession>
<dbReference type="GO" id="GO:0102710">
    <property type="term" value="F:D-inositol-3-phosphate glycosyltransferase activity"/>
    <property type="evidence" value="ECO:0007669"/>
    <property type="project" value="UniProtKB-EC"/>
</dbReference>
<dbReference type="EMBL" id="LNJE01000007">
    <property type="protein sequence ID" value="KYC57900.1"/>
    <property type="molecule type" value="Genomic_DNA"/>
</dbReference>
<dbReference type="PANTHER" id="PTHR45947:SF3">
    <property type="entry name" value="SULFOQUINOVOSYL TRANSFERASE SQD2"/>
    <property type="match status" value="1"/>
</dbReference>
<dbReference type="AlphaFoldDB" id="A0A150JJT7"/>